<dbReference type="AlphaFoldDB" id="A0A0F8YC56"/>
<gene>
    <name evidence="2" type="ORF">LCGC14_3112190</name>
</gene>
<keyword evidence="1" id="KW-0812">Transmembrane</keyword>
<sequence>MGVKIFDKMRRNVFLIALVSAVLVIIIIFFFQPSGASSFESIENFDGEITIYKSLSCGCCGLYANYFESRGNKDVKVIDMEDLSAIKKEYGVPLDLESCHMTVVGNYFVEGHVPLEAIDKLLSERPDIAGIAMPGMPSGSPGMPGQKYGEFIVYSVNKDGSYSEFMGI</sequence>
<dbReference type="InterPro" id="IPR007332">
    <property type="entry name" value="DUF411"/>
</dbReference>
<feature type="transmembrane region" description="Helical" evidence="1">
    <location>
        <begin position="12"/>
        <end position="31"/>
    </location>
</feature>
<accession>A0A0F8YC56</accession>
<dbReference type="Pfam" id="PF04214">
    <property type="entry name" value="DUF411"/>
    <property type="match status" value="1"/>
</dbReference>
<evidence type="ECO:0000313" key="2">
    <source>
        <dbReference type="EMBL" id="KKK51714.1"/>
    </source>
</evidence>
<keyword evidence="1" id="KW-0472">Membrane</keyword>
<reference evidence="2" key="1">
    <citation type="journal article" date="2015" name="Nature">
        <title>Complex archaea that bridge the gap between prokaryotes and eukaryotes.</title>
        <authorList>
            <person name="Spang A."/>
            <person name="Saw J.H."/>
            <person name="Jorgensen S.L."/>
            <person name="Zaremba-Niedzwiedzka K."/>
            <person name="Martijn J."/>
            <person name="Lind A.E."/>
            <person name="van Eijk R."/>
            <person name="Schleper C."/>
            <person name="Guy L."/>
            <person name="Ettema T.J."/>
        </authorList>
    </citation>
    <scope>NUCLEOTIDE SEQUENCE</scope>
</reference>
<dbReference type="EMBL" id="LAZR01067372">
    <property type="protein sequence ID" value="KKK51714.1"/>
    <property type="molecule type" value="Genomic_DNA"/>
</dbReference>
<comment type="caution">
    <text evidence="2">The sequence shown here is derived from an EMBL/GenBank/DDBJ whole genome shotgun (WGS) entry which is preliminary data.</text>
</comment>
<name>A0A0F8YC56_9ZZZZ</name>
<keyword evidence="1" id="KW-1133">Transmembrane helix</keyword>
<evidence type="ECO:0008006" key="3">
    <source>
        <dbReference type="Google" id="ProtNLM"/>
    </source>
</evidence>
<evidence type="ECO:0000256" key="1">
    <source>
        <dbReference type="SAM" id="Phobius"/>
    </source>
</evidence>
<organism evidence="2">
    <name type="scientific">marine sediment metagenome</name>
    <dbReference type="NCBI Taxonomy" id="412755"/>
    <lineage>
        <taxon>unclassified sequences</taxon>
        <taxon>metagenomes</taxon>
        <taxon>ecological metagenomes</taxon>
    </lineage>
</organism>
<proteinExistence type="predicted"/>
<protein>
    <recommendedName>
        <fullName evidence="3">CopG family transcriptional regulator</fullName>
    </recommendedName>
</protein>